<name>A0A1L3Q1H0_9EURY</name>
<reference evidence="12 16" key="3">
    <citation type="submission" date="2018-10" db="EMBL/GenBank/DDBJ databases">
        <title>Cultivation of a novel Methanohalophilus strain from Kebrit Deep of the Red Sea and a genomic comparison of members of the genus Methanohalophilus.</title>
        <authorList>
            <person name="Guan Y."/>
            <person name="Ngugi D.K."/>
            <person name="Stingl U."/>
        </authorList>
    </citation>
    <scope>NUCLEOTIDE SEQUENCE [LARGE SCALE GENOMIC DNA]</scope>
    <source>
        <strain evidence="12 16">DSM 3094</strain>
    </source>
</reference>
<dbReference type="GO" id="GO:0034628">
    <property type="term" value="P:'de novo' NAD+ biosynthetic process from L-aspartate"/>
    <property type="evidence" value="ECO:0007669"/>
    <property type="project" value="TreeGrafter"/>
</dbReference>
<feature type="binding site" evidence="10">
    <location>
        <position position="215"/>
    </location>
    <ligand>
        <name>iminosuccinate</name>
        <dbReference type="ChEBI" id="CHEBI:77875"/>
    </ligand>
</feature>
<comment type="catalytic activity">
    <reaction evidence="10">
        <text>iminosuccinate + dihydroxyacetone phosphate = quinolinate + phosphate + 2 H2O + H(+)</text>
        <dbReference type="Rhea" id="RHEA:25888"/>
        <dbReference type="ChEBI" id="CHEBI:15377"/>
        <dbReference type="ChEBI" id="CHEBI:15378"/>
        <dbReference type="ChEBI" id="CHEBI:29959"/>
        <dbReference type="ChEBI" id="CHEBI:43474"/>
        <dbReference type="ChEBI" id="CHEBI:57642"/>
        <dbReference type="ChEBI" id="CHEBI:77875"/>
        <dbReference type="EC" id="2.5.1.72"/>
    </reaction>
</comment>
<dbReference type="EMBL" id="RJJG01000005">
    <property type="protein sequence ID" value="RNI08317.1"/>
    <property type="molecule type" value="Genomic_DNA"/>
</dbReference>
<feature type="binding site" evidence="10">
    <location>
        <position position="25"/>
    </location>
    <ligand>
        <name>iminosuccinate</name>
        <dbReference type="ChEBI" id="CHEBI:77875"/>
    </ligand>
</feature>
<evidence type="ECO:0000313" key="16">
    <source>
        <dbReference type="Proteomes" id="UP000267921"/>
    </source>
</evidence>
<dbReference type="GeneID" id="30582843"/>
<dbReference type="SUPFAM" id="SSF142754">
    <property type="entry name" value="NadA-like"/>
    <property type="match status" value="1"/>
</dbReference>
<comment type="function">
    <text evidence="10">Catalyzes the condensation of iminoaspartate with dihydroxyacetone phosphate to form quinolinate.</text>
</comment>
<evidence type="ECO:0000256" key="4">
    <source>
        <dbReference type="ARBA" id="ARBA00022490"/>
    </source>
</evidence>
<dbReference type="NCBIfam" id="NF006878">
    <property type="entry name" value="PRK09375.1-2"/>
    <property type="match status" value="1"/>
</dbReference>
<keyword evidence="9 10" id="KW-0411">Iron-sulfur</keyword>
<accession>A0A1L3Q1H0</accession>
<dbReference type="Gene3D" id="3.40.50.10800">
    <property type="entry name" value="NadA-like"/>
    <property type="match status" value="3"/>
</dbReference>
<feature type="binding site" evidence="10">
    <location>
        <begin position="198"/>
        <end position="200"/>
    </location>
    <ligand>
        <name>iminosuccinate</name>
        <dbReference type="ChEBI" id="CHEBI:77875"/>
    </ligand>
</feature>
<dbReference type="AlphaFoldDB" id="A0A1L3Q1H0"/>
<evidence type="ECO:0000256" key="8">
    <source>
        <dbReference type="ARBA" id="ARBA00023004"/>
    </source>
</evidence>
<evidence type="ECO:0000313" key="13">
    <source>
        <dbReference type="EMBL" id="SDX01325.1"/>
    </source>
</evidence>
<dbReference type="GO" id="GO:0051539">
    <property type="term" value="F:4 iron, 4 sulfur cluster binding"/>
    <property type="evidence" value="ECO:0007669"/>
    <property type="project" value="UniProtKB-KW"/>
</dbReference>
<keyword evidence="5 10" id="KW-0662">Pyridine nucleotide biosynthesis</keyword>
<feature type="binding site" evidence="10">
    <location>
        <position position="130"/>
    </location>
    <ligand>
        <name>iminosuccinate</name>
        <dbReference type="ChEBI" id="CHEBI:77875"/>
    </ligand>
</feature>
<comment type="cofactor">
    <cofactor evidence="10">
        <name>[4Fe-4S] cluster</name>
        <dbReference type="ChEBI" id="CHEBI:49883"/>
    </cofactor>
    <text evidence="10">Binds 1 [4Fe-4S] cluster per subunit.</text>
</comment>
<feature type="binding site" evidence="10">
    <location>
        <position position="42"/>
    </location>
    <ligand>
        <name>iminosuccinate</name>
        <dbReference type="ChEBI" id="CHEBI:77875"/>
    </ligand>
</feature>
<feature type="binding site" evidence="10">
    <location>
        <position position="172"/>
    </location>
    <ligand>
        <name>[4Fe-4S] cluster</name>
        <dbReference type="ChEBI" id="CHEBI:49883"/>
    </ligand>
</feature>
<dbReference type="InterPro" id="IPR023066">
    <property type="entry name" value="Quinolinate_synth_type2"/>
</dbReference>
<comment type="subcellular location">
    <subcellularLocation>
        <location evidence="10">Cytoplasm</location>
    </subcellularLocation>
</comment>
<feature type="binding site" evidence="10">
    <location>
        <begin position="113"/>
        <end position="115"/>
    </location>
    <ligand>
        <name>iminosuccinate</name>
        <dbReference type="ChEBI" id="CHEBI:77875"/>
    </ligand>
</feature>
<dbReference type="OrthoDB" id="5931at2157"/>
<dbReference type="InterPro" id="IPR003473">
    <property type="entry name" value="NadA"/>
</dbReference>
<dbReference type="Proteomes" id="UP000198669">
    <property type="component" value="Unassembled WGS sequence"/>
</dbReference>
<evidence type="ECO:0000256" key="5">
    <source>
        <dbReference type="ARBA" id="ARBA00022642"/>
    </source>
</evidence>
<dbReference type="Pfam" id="PF02445">
    <property type="entry name" value="NadA"/>
    <property type="match status" value="1"/>
</dbReference>
<evidence type="ECO:0000256" key="6">
    <source>
        <dbReference type="ARBA" id="ARBA00022679"/>
    </source>
</evidence>
<dbReference type="EMBL" id="CP017921">
    <property type="protein sequence ID" value="APH38683.1"/>
    <property type="molecule type" value="Genomic_DNA"/>
</dbReference>
<organism evidence="11 14">
    <name type="scientific">Methanohalophilus halophilus</name>
    <dbReference type="NCBI Taxonomy" id="2177"/>
    <lineage>
        <taxon>Archaea</taxon>
        <taxon>Methanobacteriati</taxon>
        <taxon>Methanobacteriota</taxon>
        <taxon>Stenosarchaea group</taxon>
        <taxon>Methanomicrobia</taxon>
        <taxon>Methanosarcinales</taxon>
        <taxon>Methanosarcinaceae</taxon>
        <taxon>Methanohalophilus</taxon>
    </lineage>
</organism>
<evidence type="ECO:0000313" key="12">
    <source>
        <dbReference type="EMBL" id="RNI08317.1"/>
    </source>
</evidence>
<evidence type="ECO:0000256" key="2">
    <source>
        <dbReference type="ARBA" id="ARBA00012669"/>
    </source>
</evidence>
<evidence type="ECO:0000256" key="10">
    <source>
        <dbReference type="HAMAP-Rule" id="MF_00568"/>
    </source>
</evidence>
<dbReference type="GO" id="GO:0005737">
    <property type="term" value="C:cytoplasm"/>
    <property type="evidence" value="ECO:0007669"/>
    <property type="project" value="UniProtKB-SubCell"/>
</dbReference>
<dbReference type="EMBL" id="FNMU01000008">
    <property type="protein sequence ID" value="SDX01325.1"/>
    <property type="molecule type" value="Genomic_DNA"/>
</dbReference>
<keyword evidence="4 10" id="KW-0963">Cytoplasm</keyword>
<dbReference type="RefSeq" id="WP_072561136.1">
    <property type="nucleotide sequence ID" value="NZ_CP017921.1"/>
</dbReference>
<dbReference type="Proteomes" id="UP000186879">
    <property type="component" value="Chromosome"/>
</dbReference>
<protein>
    <recommendedName>
        <fullName evidence="2 10">Quinolinate synthase</fullName>
        <ecNumber evidence="2 10">2.5.1.72</ecNumber>
    </recommendedName>
</protein>
<evidence type="ECO:0000256" key="1">
    <source>
        <dbReference type="ARBA" id="ARBA00005065"/>
    </source>
</evidence>
<proteinExistence type="inferred from homology"/>
<keyword evidence="8 10" id="KW-0408">Iron</keyword>
<dbReference type="UniPathway" id="UPA00253">
    <property type="reaction ID" value="UER00327"/>
</dbReference>
<evidence type="ECO:0000256" key="7">
    <source>
        <dbReference type="ARBA" id="ARBA00022723"/>
    </source>
</evidence>
<dbReference type="EC" id="2.5.1.72" evidence="2 10"/>
<evidence type="ECO:0000313" key="15">
    <source>
        <dbReference type="Proteomes" id="UP000198669"/>
    </source>
</evidence>
<dbReference type="HAMAP" id="MF_00568">
    <property type="entry name" value="NadA_type2"/>
    <property type="match status" value="1"/>
</dbReference>
<evidence type="ECO:0000256" key="3">
    <source>
        <dbReference type="ARBA" id="ARBA00022485"/>
    </source>
</evidence>
<reference evidence="11 14" key="1">
    <citation type="submission" date="2016-10" db="EMBL/GenBank/DDBJ databases">
        <title>Methanohalophilus halophilus.</title>
        <authorList>
            <person name="L'haridon S."/>
        </authorList>
    </citation>
    <scope>NUCLEOTIDE SEQUENCE [LARGE SCALE GENOMIC DNA]</scope>
    <source>
        <strain evidence="11 14">Z-7982</strain>
    </source>
</reference>
<keyword evidence="7 10" id="KW-0479">Metal-binding</keyword>
<dbReference type="FunFam" id="3.40.50.10800:FF:000003">
    <property type="entry name" value="Quinolinate synthase A"/>
    <property type="match status" value="1"/>
</dbReference>
<dbReference type="Proteomes" id="UP000267921">
    <property type="component" value="Unassembled WGS sequence"/>
</dbReference>
<keyword evidence="14" id="KW-1185">Reference proteome</keyword>
<comment type="pathway">
    <text evidence="1 10">Cofactor biosynthesis; NAD(+) biosynthesis; quinolinate from iminoaspartate: step 1/1.</text>
</comment>
<dbReference type="NCBIfam" id="TIGR00550">
    <property type="entry name" value="nadA"/>
    <property type="match status" value="1"/>
</dbReference>
<keyword evidence="3 10" id="KW-0004">4Fe-4S</keyword>
<gene>
    <name evidence="10 12" type="primary">nadA</name>
    <name evidence="11" type="ORF">BHR79_03725</name>
    <name evidence="12" type="ORF">EFE40_07135</name>
    <name evidence="13" type="ORF">SAMN04515625_2063</name>
</gene>
<dbReference type="PANTHER" id="PTHR30573:SF0">
    <property type="entry name" value="QUINOLINATE SYNTHASE, CHLOROPLASTIC"/>
    <property type="match status" value="1"/>
</dbReference>
<dbReference type="KEGG" id="mhaz:BHR79_03725"/>
<comment type="similarity">
    <text evidence="10">Belongs to the quinolinate synthase family. Type 2 subfamily.</text>
</comment>
<sequence>MQDKQAIIDRINVLKKEKNAVILAHNYCRGDVQDLADFVGDSLGLSRQAVEQPADIIVFCGVDFMAQSAAILSPQKKVLIPDRFARCPMAAMATADEVRKAKKQHPDAMVVSYVNSSAEVKAESDVCCTSANAVKVVNSLDCAKVLFIPDKNLGDHVARNTDKEIIFWDGYCPTHNHMLESDVDSSQISHADADILAHPECRREVLEKADHILSTTGMTRYCSSSDSKEFIIATENGLLHRLRKENPDKHFYPCSEYAICPDMKTIDPASVLDCLENEEYEIRVEEKVTVQAKKALDRMLEAGRA</sequence>
<dbReference type="GO" id="GO:0008987">
    <property type="term" value="F:quinolinate synthetase A activity"/>
    <property type="evidence" value="ECO:0007669"/>
    <property type="project" value="UniProtKB-UniRule"/>
</dbReference>
<evidence type="ECO:0000313" key="14">
    <source>
        <dbReference type="Proteomes" id="UP000186879"/>
    </source>
</evidence>
<feature type="binding site" evidence="10">
    <location>
        <position position="260"/>
    </location>
    <ligand>
        <name>[4Fe-4S] cluster</name>
        <dbReference type="ChEBI" id="CHEBI:49883"/>
    </ligand>
</feature>
<keyword evidence="6 10" id="KW-0808">Transferase</keyword>
<dbReference type="InterPro" id="IPR036094">
    <property type="entry name" value="NadA_sf"/>
</dbReference>
<feature type="binding site" evidence="10">
    <location>
        <position position="87"/>
    </location>
    <ligand>
        <name>[4Fe-4S] cluster</name>
        <dbReference type="ChEBI" id="CHEBI:49883"/>
    </ligand>
</feature>
<reference evidence="13 15" key="2">
    <citation type="submission" date="2016-10" db="EMBL/GenBank/DDBJ databases">
        <authorList>
            <person name="de Groot N.N."/>
        </authorList>
    </citation>
    <scope>NUCLEOTIDE SEQUENCE [LARGE SCALE GENOMIC DNA]</scope>
    <source>
        <strain evidence="13 15">Z-7982</strain>
    </source>
</reference>
<evidence type="ECO:0000256" key="9">
    <source>
        <dbReference type="ARBA" id="ARBA00023014"/>
    </source>
</evidence>
<dbReference type="STRING" id="2177.BHR79_03725"/>
<dbReference type="PANTHER" id="PTHR30573">
    <property type="entry name" value="QUINOLINATE SYNTHETASE A"/>
    <property type="match status" value="1"/>
</dbReference>
<evidence type="ECO:0000313" key="11">
    <source>
        <dbReference type="EMBL" id="APH38683.1"/>
    </source>
</evidence>
<dbReference type="GO" id="GO:0046872">
    <property type="term" value="F:metal ion binding"/>
    <property type="evidence" value="ECO:0007669"/>
    <property type="project" value="UniProtKB-KW"/>
</dbReference>